<dbReference type="AlphaFoldDB" id="Q2G5D7"/>
<name>Q2G5D7_NOVAD</name>
<protein>
    <submittedName>
        <fullName evidence="3">TM1410 hypothetical-related protein</fullName>
    </submittedName>
</protein>
<dbReference type="EMBL" id="CP000248">
    <property type="protein sequence ID" value="ABD26936.1"/>
    <property type="molecule type" value="Genomic_DNA"/>
</dbReference>
<dbReference type="PRINTS" id="PR00313">
    <property type="entry name" value="CABNDNGRPT"/>
</dbReference>
<evidence type="ECO:0000313" key="3">
    <source>
        <dbReference type="EMBL" id="ABD26936.1"/>
    </source>
</evidence>
<dbReference type="InterPro" id="IPR013785">
    <property type="entry name" value="Aldolase_TIM"/>
</dbReference>
<dbReference type="RefSeq" id="WP_011446142.1">
    <property type="nucleotide sequence ID" value="NC_007794.1"/>
</dbReference>
<evidence type="ECO:0000259" key="2">
    <source>
        <dbReference type="Pfam" id="PF03537"/>
    </source>
</evidence>
<dbReference type="GO" id="GO:0005509">
    <property type="term" value="F:calcium ion binding"/>
    <property type="evidence" value="ECO:0007669"/>
    <property type="project" value="InterPro"/>
</dbReference>
<dbReference type="eggNOG" id="COG2342">
    <property type="taxonomic scope" value="Bacteria"/>
</dbReference>
<dbReference type="InterPro" id="IPR016062">
    <property type="entry name" value="TM1410-rel"/>
</dbReference>
<dbReference type="Pfam" id="PF00353">
    <property type="entry name" value="HemolysinCabind"/>
    <property type="match status" value="1"/>
</dbReference>
<evidence type="ECO:0000313" key="4">
    <source>
        <dbReference type="Proteomes" id="UP000009134"/>
    </source>
</evidence>
<dbReference type="Proteomes" id="UP000009134">
    <property type="component" value="Chromosome"/>
</dbReference>
<dbReference type="InterPro" id="IPR011049">
    <property type="entry name" value="Serralysin-like_metalloprot_C"/>
</dbReference>
<dbReference type="InterPro" id="IPR004352">
    <property type="entry name" value="GH114_TIM-barrel"/>
</dbReference>
<dbReference type="InterPro" id="IPR018511">
    <property type="entry name" value="Hemolysin-typ_Ca-bd_CS"/>
</dbReference>
<dbReference type="PRINTS" id="PR01545">
    <property type="entry name" value="THEMAYE10DUF"/>
</dbReference>
<dbReference type="HOGENOM" id="CLU_591655_0_0_5"/>
<dbReference type="eggNOG" id="COG2931">
    <property type="taxonomic scope" value="Bacteria"/>
</dbReference>
<reference evidence="4" key="1">
    <citation type="submission" date="2006-01" db="EMBL/GenBank/DDBJ databases">
        <title>Complete sequence of Novosphingobium aromaticivorans DSM 12444.</title>
        <authorList>
            <consortium name="US DOE Joint Genome Institute"/>
            <person name="Copeland A."/>
            <person name="Lucas S."/>
            <person name="Lapidus A."/>
            <person name="Barry K."/>
            <person name="Detter J.C."/>
            <person name="Glavina T."/>
            <person name="Hammon N."/>
            <person name="Israni S."/>
            <person name="Pitluck S."/>
            <person name="Chain P."/>
            <person name="Malfatti S."/>
            <person name="Shin M."/>
            <person name="Vergez L."/>
            <person name="Schmutz J."/>
            <person name="Larimer F."/>
            <person name="Land M."/>
            <person name="Kyrpides N."/>
            <person name="Ivanova N."/>
            <person name="Fredrickson J."/>
            <person name="Balkwill D."/>
            <person name="Romine M.F."/>
            <person name="Richardson P."/>
        </authorList>
    </citation>
    <scope>NUCLEOTIDE SEQUENCE [LARGE SCALE GENOMIC DNA]</scope>
    <source>
        <strain evidence="4">ATCC 700278 / DSM 12444 / CCUG 56034 / CIP 105152 / NBRC 16084 / F199</strain>
    </source>
</reference>
<feature type="domain" description="Glycoside-hydrolase family GH114 TIM-barrel" evidence="2">
    <location>
        <begin position="23"/>
        <end position="255"/>
    </location>
</feature>
<gene>
    <name evidence="3" type="ordered locus">Saro_2500</name>
</gene>
<dbReference type="PANTHER" id="PTHR35882">
    <property type="entry name" value="PELA"/>
    <property type="match status" value="1"/>
</dbReference>
<proteinExistence type="predicted"/>
<dbReference type="KEGG" id="nar:Saro_2500"/>
<dbReference type="SUPFAM" id="SSF51445">
    <property type="entry name" value="(Trans)glycosidases"/>
    <property type="match status" value="1"/>
</dbReference>
<organism evidence="3 4">
    <name type="scientific">Novosphingobium aromaticivorans (strain ATCC 700278 / DSM 12444 / CCUG 56034 / CIP 105152 / NBRC 16084 / F199)</name>
    <dbReference type="NCBI Taxonomy" id="279238"/>
    <lineage>
        <taxon>Bacteria</taxon>
        <taxon>Pseudomonadati</taxon>
        <taxon>Pseudomonadota</taxon>
        <taxon>Alphaproteobacteria</taxon>
        <taxon>Sphingomonadales</taxon>
        <taxon>Sphingomonadaceae</taxon>
        <taxon>Novosphingobium</taxon>
    </lineage>
</organism>
<dbReference type="Pfam" id="PF03537">
    <property type="entry name" value="Glyco_hydro_114"/>
    <property type="match status" value="1"/>
</dbReference>
<accession>Q2G5D7</accession>
<dbReference type="PANTHER" id="PTHR35882:SF2">
    <property type="entry name" value="PELA"/>
    <property type="match status" value="1"/>
</dbReference>
<sequence length="462" mass="48973">MARTGMYVLQGIVPSEIAVAPFDVKVIDIYNDDGVAFTPTQVAQMGGGPGSALLLGYFSIGEAEVYRDYFNTIPKSALGPENPQWAGNYQVAYWTAEWRTVATAYIDRIIAAGYDGVYFDVVDEYQQKWAQTYCPGGAAGAEQAMADLVAYLADYAHAKNPAFKIWANNAEELLTNQTYFSHLDGMFKENLFYTDSGSKQPSSETQYSMSLLQMMLAAGKDVIAIEYVSDSAKIADVETQAAHYNVGYYTADINLDGISYTGVLPGQYIHEDWSGLTTTTTTTSTSTTSTSTTTSTTTTSTTTLVTDLTLTGTSSSDNLAGKSGNDKLYGKAGADVLSGNGGNDWLEGGNGNDKLAGGAGADSFVFRAYGNKHRDAIADYQAGTDHIVLDHAVFTAAGAIGTLSDAGFWIGSAAHDASDRIIYNASTGLISYDADGTGRLSAVAIATVAPGTLLTHADFLII</sequence>
<evidence type="ECO:0000256" key="1">
    <source>
        <dbReference type="SAM" id="MobiDB-lite"/>
    </source>
</evidence>
<dbReference type="Gene3D" id="3.20.20.70">
    <property type="entry name" value="Aldolase class I"/>
    <property type="match status" value="1"/>
</dbReference>
<dbReference type="InterPro" id="IPR001343">
    <property type="entry name" value="Hemolysn_Ca-bd"/>
</dbReference>
<dbReference type="STRING" id="279238.Saro_2500"/>
<dbReference type="SUPFAM" id="SSF51120">
    <property type="entry name" value="beta-Roll"/>
    <property type="match status" value="1"/>
</dbReference>
<keyword evidence="4" id="KW-1185">Reference proteome</keyword>
<dbReference type="PROSITE" id="PS00330">
    <property type="entry name" value="HEMOLYSIN_CALCIUM"/>
    <property type="match status" value="2"/>
</dbReference>
<feature type="region of interest" description="Disordered" evidence="1">
    <location>
        <begin position="278"/>
        <end position="297"/>
    </location>
</feature>
<dbReference type="InterPro" id="IPR017853">
    <property type="entry name" value="GH"/>
</dbReference>